<evidence type="ECO:0000313" key="10">
    <source>
        <dbReference type="Proteomes" id="UP000249135"/>
    </source>
</evidence>
<keyword evidence="6" id="KW-0408">Iron</keyword>
<dbReference type="GO" id="GO:0004656">
    <property type="term" value="F:procollagen-proline 4-dioxygenase activity"/>
    <property type="evidence" value="ECO:0007669"/>
    <property type="project" value="TreeGrafter"/>
</dbReference>
<comment type="cofactor">
    <cofactor evidence="1">
        <name>L-ascorbate</name>
        <dbReference type="ChEBI" id="CHEBI:38290"/>
    </cofactor>
</comment>
<dbReference type="InterPro" id="IPR044862">
    <property type="entry name" value="Pro_4_hyd_alph_FE2OG_OXY"/>
</dbReference>
<dbReference type="EMBL" id="QFPP01000265">
    <property type="protein sequence ID" value="PZQ70555.1"/>
    <property type="molecule type" value="Genomic_DNA"/>
</dbReference>
<keyword evidence="2" id="KW-0479">Metal-binding</keyword>
<evidence type="ECO:0000313" key="9">
    <source>
        <dbReference type="EMBL" id="PZQ70555.1"/>
    </source>
</evidence>
<protein>
    <submittedName>
        <fullName evidence="9">2-oxoglutarate-dependent dioxygenase</fullName>
    </submittedName>
</protein>
<dbReference type="Proteomes" id="UP000249135">
    <property type="component" value="Unassembled WGS sequence"/>
</dbReference>
<dbReference type="GO" id="GO:0031418">
    <property type="term" value="F:L-ascorbic acid binding"/>
    <property type="evidence" value="ECO:0007669"/>
    <property type="project" value="UniProtKB-KW"/>
</dbReference>
<dbReference type="InterPro" id="IPR005123">
    <property type="entry name" value="Oxoglu/Fe-dep_dioxygenase_dom"/>
</dbReference>
<dbReference type="InterPro" id="IPR045054">
    <property type="entry name" value="P4HA-like"/>
</dbReference>
<accession>A0A2W5Q790</accession>
<name>A0A2W5Q790_VARPD</name>
<feature type="domain" description="Fe2OG dioxygenase" evidence="8">
    <location>
        <begin position="171"/>
        <end position="278"/>
    </location>
</feature>
<dbReference type="Gene3D" id="2.60.120.620">
    <property type="entry name" value="q2cbj1_9rhob like domain"/>
    <property type="match status" value="1"/>
</dbReference>
<evidence type="ECO:0000256" key="7">
    <source>
        <dbReference type="SAM" id="MobiDB-lite"/>
    </source>
</evidence>
<dbReference type="GO" id="GO:0005506">
    <property type="term" value="F:iron ion binding"/>
    <property type="evidence" value="ECO:0007669"/>
    <property type="project" value="InterPro"/>
</dbReference>
<dbReference type="PROSITE" id="PS51471">
    <property type="entry name" value="FE2OG_OXY"/>
    <property type="match status" value="1"/>
</dbReference>
<evidence type="ECO:0000256" key="4">
    <source>
        <dbReference type="ARBA" id="ARBA00022964"/>
    </source>
</evidence>
<keyword evidence="4 9" id="KW-0223">Dioxygenase</keyword>
<dbReference type="SMART" id="SM00702">
    <property type="entry name" value="P4Hc"/>
    <property type="match status" value="1"/>
</dbReference>
<evidence type="ECO:0000256" key="5">
    <source>
        <dbReference type="ARBA" id="ARBA00023002"/>
    </source>
</evidence>
<dbReference type="PANTHER" id="PTHR10869">
    <property type="entry name" value="PROLYL 4-HYDROXYLASE ALPHA SUBUNIT"/>
    <property type="match status" value="1"/>
</dbReference>
<evidence type="ECO:0000259" key="8">
    <source>
        <dbReference type="PROSITE" id="PS51471"/>
    </source>
</evidence>
<comment type="caution">
    <text evidence="9">The sequence shown here is derived from an EMBL/GenBank/DDBJ whole genome shotgun (WGS) entry which is preliminary data.</text>
</comment>
<dbReference type="InterPro" id="IPR006620">
    <property type="entry name" value="Pro_4_hyd_alph"/>
</dbReference>
<dbReference type="PANTHER" id="PTHR10869:SF246">
    <property type="entry name" value="TRANSMEMBRANE PROLYL 4-HYDROXYLASE"/>
    <property type="match status" value="1"/>
</dbReference>
<feature type="region of interest" description="Disordered" evidence="7">
    <location>
        <begin position="49"/>
        <end position="72"/>
    </location>
</feature>
<evidence type="ECO:0000256" key="1">
    <source>
        <dbReference type="ARBA" id="ARBA00001961"/>
    </source>
</evidence>
<sequence length="282" mass="31060">MQPISPELREWIVAQLAAGHSVPALRQSMHAAGWRDDATDAALAEVERATRGGNAADPADAPARTDMPGPRLENSPLYLDAGDRRVQVVQTVKHPRIVVFANLLSAEECEALIAAARQRLSRSLTVETKTGGETLNVDRTSDGMFFERGENEVVRRIEARIATLLNWPLDFGEGLQILRYSPGAQYRPHYDYFDPKEPGTPTILRRGGQRVGTLVMYLQEPEQGGATTFPDIGLEVAPVRGSAVFFSYDRADPATRTLHGGAPVLAGEKWVATKWLRERTFT</sequence>
<dbReference type="Pfam" id="PF13640">
    <property type="entry name" value="2OG-FeII_Oxy_3"/>
    <property type="match status" value="1"/>
</dbReference>
<gene>
    <name evidence="9" type="ORF">DI563_18335</name>
</gene>
<evidence type="ECO:0000256" key="2">
    <source>
        <dbReference type="ARBA" id="ARBA00022723"/>
    </source>
</evidence>
<keyword evidence="5" id="KW-0560">Oxidoreductase</keyword>
<keyword evidence="3" id="KW-0847">Vitamin C</keyword>
<evidence type="ECO:0000256" key="3">
    <source>
        <dbReference type="ARBA" id="ARBA00022896"/>
    </source>
</evidence>
<proteinExistence type="predicted"/>
<organism evidence="9 10">
    <name type="scientific">Variovorax paradoxus</name>
    <dbReference type="NCBI Taxonomy" id="34073"/>
    <lineage>
        <taxon>Bacteria</taxon>
        <taxon>Pseudomonadati</taxon>
        <taxon>Pseudomonadota</taxon>
        <taxon>Betaproteobacteria</taxon>
        <taxon>Burkholderiales</taxon>
        <taxon>Comamonadaceae</taxon>
        <taxon>Variovorax</taxon>
    </lineage>
</organism>
<reference evidence="9 10" key="1">
    <citation type="submission" date="2017-08" db="EMBL/GenBank/DDBJ databases">
        <title>Infants hospitalized years apart are colonized by the same room-sourced microbial strains.</title>
        <authorList>
            <person name="Brooks B."/>
            <person name="Olm M.R."/>
            <person name="Firek B.A."/>
            <person name="Baker R."/>
            <person name="Thomas B.C."/>
            <person name="Morowitz M.J."/>
            <person name="Banfield J.F."/>
        </authorList>
    </citation>
    <scope>NUCLEOTIDE SEQUENCE [LARGE SCALE GENOMIC DNA]</scope>
    <source>
        <strain evidence="9">S2_005_003_R2_41</strain>
    </source>
</reference>
<evidence type="ECO:0000256" key="6">
    <source>
        <dbReference type="ARBA" id="ARBA00023004"/>
    </source>
</evidence>
<dbReference type="AlphaFoldDB" id="A0A2W5Q790"/>